<feature type="compositionally biased region" description="Basic residues" evidence="3">
    <location>
        <begin position="101"/>
        <end position="115"/>
    </location>
</feature>
<comment type="caution">
    <text evidence="5">The sequence shown here is derived from an EMBL/GenBank/DDBJ whole genome shotgun (WGS) entry which is preliminary data.</text>
</comment>
<reference evidence="5 6" key="1">
    <citation type="journal article" date="2015" name="Microbiome">
        <title>Genomic resolution of linkages in carbon, nitrogen, and sulfur cycling among widespread estuary sediment bacteria.</title>
        <authorList>
            <person name="Baker B.J."/>
            <person name="Lazar C.S."/>
            <person name="Teske A.P."/>
            <person name="Dick G.J."/>
        </authorList>
    </citation>
    <scope>NUCLEOTIDE SEQUENCE [LARGE SCALE GENOMIC DNA]</scope>
    <source>
        <strain evidence="5">DG_54_3</strain>
    </source>
</reference>
<dbReference type="SUPFAM" id="SSF75620">
    <property type="entry name" value="Release factor"/>
    <property type="match status" value="1"/>
</dbReference>
<proteinExistence type="inferred from homology"/>
<feature type="region of interest" description="Disordered" evidence="3">
    <location>
        <begin position="100"/>
        <end position="119"/>
    </location>
</feature>
<keyword evidence="2" id="KW-0809">Transit peptide</keyword>
<dbReference type="Pfam" id="PF00472">
    <property type="entry name" value="RF-1"/>
    <property type="match status" value="1"/>
</dbReference>
<evidence type="ECO:0000259" key="4">
    <source>
        <dbReference type="Pfam" id="PF00472"/>
    </source>
</evidence>
<dbReference type="GO" id="GO:0003747">
    <property type="term" value="F:translation release factor activity"/>
    <property type="evidence" value="ECO:0007669"/>
    <property type="project" value="InterPro"/>
</dbReference>
<dbReference type="InterPro" id="IPR052405">
    <property type="entry name" value="Mito_Transl_Release_Factor"/>
</dbReference>
<evidence type="ECO:0000313" key="5">
    <source>
        <dbReference type="EMBL" id="KPJ68606.1"/>
    </source>
</evidence>
<evidence type="ECO:0000256" key="3">
    <source>
        <dbReference type="SAM" id="MobiDB-lite"/>
    </source>
</evidence>
<sequence length="140" mass="16901">MFRHFGVSLEKEKALEERIRRLGIQEKEVVEKFIRSGGPGGQKVNKVATCVYLKHLPTGIEVKMSRERSQALNRFLAWRLLAEKIEEKIRGIKSERQKRIEKIRRQKRKRSKRAKEKILKEKKYQAEKKRFRKIRKEDWT</sequence>
<evidence type="ECO:0000313" key="6">
    <source>
        <dbReference type="Proteomes" id="UP000051861"/>
    </source>
</evidence>
<organism evidence="5 6">
    <name type="scientific">candidate division WOR-1 bacterium DG_54_3</name>
    <dbReference type="NCBI Taxonomy" id="1703775"/>
    <lineage>
        <taxon>Bacteria</taxon>
        <taxon>Bacillati</taxon>
        <taxon>Saganbacteria</taxon>
    </lineage>
</organism>
<dbReference type="PATRIC" id="fig|1703775.3.peg.2359"/>
<dbReference type="InterPro" id="IPR000352">
    <property type="entry name" value="Pep_chain_release_fac_I"/>
</dbReference>
<comment type="similarity">
    <text evidence="1">Belongs to the prokaryotic/mitochondrial release factor family.</text>
</comment>
<dbReference type="Gene3D" id="3.30.160.20">
    <property type="match status" value="1"/>
</dbReference>
<evidence type="ECO:0000256" key="2">
    <source>
        <dbReference type="ARBA" id="ARBA00022946"/>
    </source>
</evidence>
<feature type="domain" description="Prokaryotic-type class I peptide chain release factors" evidence="4">
    <location>
        <begin position="22"/>
        <end position="128"/>
    </location>
</feature>
<dbReference type="Proteomes" id="UP000051861">
    <property type="component" value="Unassembled WGS sequence"/>
</dbReference>
<dbReference type="AlphaFoldDB" id="A0A0S7Y1K3"/>
<dbReference type="PANTHER" id="PTHR46203:SF1">
    <property type="entry name" value="MITOCHONDRIAL TRANSLATION RELEASE FACTOR IN RESCUE"/>
    <property type="match status" value="1"/>
</dbReference>
<name>A0A0S7Y1K3_UNCSA</name>
<protein>
    <submittedName>
        <fullName evidence="5">Peptide chain release factor 1</fullName>
    </submittedName>
</protein>
<gene>
    <name evidence="5" type="ORF">AMJ44_06225</name>
</gene>
<accession>A0A0S7Y1K3</accession>
<evidence type="ECO:0000256" key="1">
    <source>
        <dbReference type="ARBA" id="ARBA00010835"/>
    </source>
</evidence>
<dbReference type="EMBL" id="LIZX01000049">
    <property type="protein sequence ID" value="KPJ68606.1"/>
    <property type="molecule type" value="Genomic_DNA"/>
</dbReference>
<dbReference type="InterPro" id="IPR045853">
    <property type="entry name" value="Pep_chain_release_fac_I_sf"/>
</dbReference>
<dbReference type="PANTHER" id="PTHR46203">
    <property type="entry name" value="PROBABLE PEPTIDE CHAIN RELEASE FACTOR C12ORF65"/>
    <property type="match status" value="1"/>
</dbReference>